<keyword evidence="6" id="KW-0460">Magnesium</keyword>
<dbReference type="Pfam" id="PF00503">
    <property type="entry name" value="G-alpha"/>
    <property type="match status" value="1"/>
</dbReference>
<feature type="binding site" evidence="6">
    <location>
        <position position="344"/>
    </location>
    <ligand>
        <name>Mg(2+)</name>
        <dbReference type="ChEBI" id="CHEBI:18420"/>
    </ligand>
</feature>
<reference evidence="9" key="2">
    <citation type="submission" date="2015-01" db="EMBL/GenBank/DDBJ databases">
        <title>Evolutionary Origins and Diversification of the Mycorrhizal Mutualists.</title>
        <authorList>
            <consortium name="DOE Joint Genome Institute"/>
            <consortium name="Mycorrhizal Genomics Consortium"/>
            <person name="Kohler A."/>
            <person name="Kuo A."/>
            <person name="Nagy L.G."/>
            <person name="Floudas D."/>
            <person name="Copeland A."/>
            <person name="Barry K.W."/>
            <person name="Cichocki N."/>
            <person name="Veneault-Fourrey C."/>
            <person name="LaButti K."/>
            <person name="Lindquist E.A."/>
            <person name="Lipzen A."/>
            <person name="Lundell T."/>
            <person name="Morin E."/>
            <person name="Murat C."/>
            <person name="Riley R."/>
            <person name="Ohm R."/>
            <person name="Sun H."/>
            <person name="Tunlid A."/>
            <person name="Henrissat B."/>
            <person name="Grigoriev I.V."/>
            <person name="Hibbett D.S."/>
            <person name="Martin F."/>
        </authorList>
    </citation>
    <scope>NUCLEOTIDE SEQUENCE [LARGE SCALE GENOMIC DNA]</scope>
    <source>
        <strain evidence="9">F 1598</strain>
    </source>
</reference>
<feature type="region of interest" description="Disordered" evidence="7">
    <location>
        <begin position="184"/>
        <end position="230"/>
    </location>
</feature>
<evidence type="ECO:0000256" key="1">
    <source>
        <dbReference type="ARBA" id="ARBA00022723"/>
    </source>
</evidence>
<dbReference type="GO" id="GO:0001664">
    <property type="term" value="F:G protein-coupled receptor binding"/>
    <property type="evidence" value="ECO:0007669"/>
    <property type="project" value="TreeGrafter"/>
</dbReference>
<feature type="compositionally biased region" description="Basic and acidic residues" evidence="7">
    <location>
        <begin position="26"/>
        <end position="44"/>
    </location>
</feature>
<dbReference type="SUPFAM" id="SSF52540">
    <property type="entry name" value="P-loop containing nucleoside triphosphate hydrolases"/>
    <property type="match status" value="1"/>
</dbReference>
<dbReference type="InterPro" id="IPR027417">
    <property type="entry name" value="P-loop_NTPase"/>
</dbReference>
<feature type="binding site" evidence="5">
    <location>
        <begin position="442"/>
        <end position="445"/>
    </location>
    <ligand>
        <name>GTP</name>
        <dbReference type="ChEBI" id="CHEBI:37565"/>
    </ligand>
</feature>
<proteinExistence type="predicted"/>
<accession>A0A0C3APM2</accession>
<dbReference type="InParanoid" id="A0A0C3APM2"/>
<evidence type="ECO:0000256" key="3">
    <source>
        <dbReference type="ARBA" id="ARBA00023134"/>
    </source>
</evidence>
<dbReference type="Proteomes" id="UP000054166">
    <property type="component" value="Unassembled WGS sequence"/>
</dbReference>
<evidence type="ECO:0000256" key="6">
    <source>
        <dbReference type="PIRSR" id="PIRSR601019-2"/>
    </source>
</evidence>
<feature type="region of interest" description="Disordered" evidence="7">
    <location>
        <begin position="249"/>
        <end position="280"/>
    </location>
</feature>
<dbReference type="InterPro" id="IPR001019">
    <property type="entry name" value="Gprotein_alpha_su"/>
</dbReference>
<dbReference type="GO" id="GO:0003924">
    <property type="term" value="F:GTPase activity"/>
    <property type="evidence" value="ECO:0007669"/>
    <property type="project" value="InterPro"/>
</dbReference>
<dbReference type="EMBL" id="KN833041">
    <property type="protein sequence ID" value="KIM75863.1"/>
    <property type="molecule type" value="Genomic_DNA"/>
</dbReference>
<dbReference type="GO" id="GO:0005834">
    <property type="term" value="C:heterotrimeric G-protein complex"/>
    <property type="evidence" value="ECO:0007669"/>
    <property type="project" value="TreeGrafter"/>
</dbReference>
<feature type="region of interest" description="Disordered" evidence="7">
    <location>
        <begin position="127"/>
        <end position="169"/>
    </location>
</feature>
<dbReference type="PANTHER" id="PTHR10218">
    <property type="entry name" value="GTP-BINDING PROTEIN ALPHA SUBUNIT"/>
    <property type="match status" value="1"/>
</dbReference>
<dbReference type="HOGENOM" id="CLU_014184_1_1_1"/>
<dbReference type="InterPro" id="IPR011025">
    <property type="entry name" value="GproteinA_insert"/>
</dbReference>
<dbReference type="PRINTS" id="PR00318">
    <property type="entry name" value="GPROTEINA"/>
</dbReference>
<evidence type="ECO:0000313" key="8">
    <source>
        <dbReference type="EMBL" id="KIM75863.1"/>
    </source>
</evidence>
<keyword evidence="1 6" id="KW-0479">Metal-binding</keyword>
<keyword evidence="3 5" id="KW-0342">GTP-binding</keyword>
<feature type="compositionally biased region" description="Low complexity" evidence="7">
    <location>
        <begin position="143"/>
        <end position="155"/>
    </location>
</feature>
<name>A0A0C3APM2_PILCF</name>
<dbReference type="GO" id="GO:0005737">
    <property type="term" value="C:cytoplasm"/>
    <property type="evidence" value="ECO:0007669"/>
    <property type="project" value="TreeGrafter"/>
</dbReference>
<dbReference type="PANTHER" id="PTHR10218:SF360">
    <property type="entry name" value="GUANINE NUCLEOTIDE-BINDING PROTEIN SUBUNIT ALPHA HOMOLOG"/>
    <property type="match status" value="1"/>
</dbReference>
<dbReference type="GO" id="GO:0007188">
    <property type="term" value="P:adenylate cyclase-modulating G protein-coupled receptor signaling pathway"/>
    <property type="evidence" value="ECO:0007669"/>
    <property type="project" value="TreeGrafter"/>
</dbReference>
<dbReference type="STRING" id="765440.A0A0C3APM2"/>
<evidence type="ECO:0000256" key="7">
    <source>
        <dbReference type="SAM" id="MobiDB-lite"/>
    </source>
</evidence>
<evidence type="ECO:0008006" key="10">
    <source>
        <dbReference type="Google" id="ProtNLM"/>
    </source>
</evidence>
<feature type="compositionally biased region" description="Polar residues" evidence="7">
    <location>
        <begin position="1"/>
        <end position="11"/>
    </location>
</feature>
<gene>
    <name evidence="8" type="ORF">PILCRDRAFT_826888</name>
</gene>
<dbReference type="AlphaFoldDB" id="A0A0C3APM2"/>
<dbReference type="GO" id="GO:0046872">
    <property type="term" value="F:metal ion binding"/>
    <property type="evidence" value="ECO:0007669"/>
    <property type="project" value="UniProtKB-KW"/>
</dbReference>
<dbReference type="SUPFAM" id="SSF47895">
    <property type="entry name" value="Transducin (alpha subunit), insertion domain"/>
    <property type="match status" value="1"/>
</dbReference>
<dbReference type="GO" id="GO:0031683">
    <property type="term" value="F:G-protein beta/gamma-subunit complex binding"/>
    <property type="evidence" value="ECO:0007669"/>
    <property type="project" value="InterPro"/>
</dbReference>
<feature type="binding site" evidence="5">
    <location>
        <begin position="313"/>
        <end position="314"/>
    </location>
    <ligand>
        <name>GTP</name>
        <dbReference type="ChEBI" id="CHEBI:37565"/>
    </ligand>
</feature>
<keyword evidence="4" id="KW-0807">Transducer</keyword>
<feature type="compositionally biased region" description="Polar residues" evidence="7">
    <location>
        <begin position="198"/>
        <end position="216"/>
    </location>
</feature>
<dbReference type="GO" id="GO:0005525">
    <property type="term" value="F:GTP binding"/>
    <property type="evidence" value="ECO:0007669"/>
    <property type="project" value="UniProtKB-KW"/>
</dbReference>
<dbReference type="Gene3D" id="3.40.50.300">
    <property type="entry name" value="P-loop containing nucleotide triphosphate hydrolases"/>
    <property type="match status" value="2"/>
</dbReference>
<evidence type="ECO:0000256" key="4">
    <source>
        <dbReference type="ARBA" id="ARBA00023224"/>
    </source>
</evidence>
<organism evidence="8 9">
    <name type="scientific">Piloderma croceum (strain F 1598)</name>
    <dbReference type="NCBI Taxonomy" id="765440"/>
    <lineage>
        <taxon>Eukaryota</taxon>
        <taxon>Fungi</taxon>
        <taxon>Dikarya</taxon>
        <taxon>Basidiomycota</taxon>
        <taxon>Agaricomycotina</taxon>
        <taxon>Agaricomycetes</taxon>
        <taxon>Agaricomycetidae</taxon>
        <taxon>Atheliales</taxon>
        <taxon>Atheliaceae</taxon>
        <taxon>Piloderma</taxon>
    </lineage>
</organism>
<reference evidence="8 9" key="1">
    <citation type="submission" date="2014-04" db="EMBL/GenBank/DDBJ databases">
        <authorList>
            <consortium name="DOE Joint Genome Institute"/>
            <person name="Kuo A."/>
            <person name="Tarkka M."/>
            <person name="Buscot F."/>
            <person name="Kohler A."/>
            <person name="Nagy L.G."/>
            <person name="Floudas D."/>
            <person name="Copeland A."/>
            <person name="Barry K.W."/>
            <person name="Cichocki N."/>
            <person name="Veneault-Fourrey C."/>
            <person name="LaButti K."/>
            <person name="Lindquist E.A."/>
            <person name="Lipzen A."/>
            <person name="Lundell T."/>
            <person name="Morin E."/>
            <person name="Murat C."/>
            <person name="Sun H."/>
            <person name="Tunlid A."/>
            <person name="Henrissat B."/>
            <person name="Grigoriev I.V."/>
            <person name="Hibbett D.S."/>
            <person name="Martin F."/>
            <person name="Nordberg H.P."/>
            <person name="Cantor M.N."/>
            <person name="Hua S.X."/>
        </authorList>
    </citation>
    <scope>NUCLEOTIDE SEQUENCE [LARGE SCALE GENOMIC DNA]</scope>
    <source>
        <strain evidence="8 9">F 1598</strain>
    </source>
</reference>
<dbReference type="OrthoDB" id="5817230at2759"/>
<evidence type="ECO:0000313" key="9">
    <source>
        <dbReference type="Proteomes" id="UP000054166"/>
    </source>
</evidence>
<evidence type="ECO:0000256" key="2">
    <source>
        <dbReference type="ARBA" id="ARBA00022741"/>
    </source>
</evidence>
<evidence type="ECO:0000256" key="5">
    <source>
        <dbReference type="PIRSR" id="PIRSR601019-1"/>
    </source>
</evidence>
<dbReference type="PROSITE" id="PS51882">
    <property type="entry name" value="G_ALPHA"/>
    <property type="match status" value="1"/>
</dbReference>
<dbReference type="SMART" id="SM00275">
    <property type="entry name" value="G_alpha"/>
    <property type="match status" value="1"/>
</dbReference>
<protein>
    <recommendedName>
        <fullName evidence="10">G-alpha-domain-containing protein</fullName>
    </recommendedName>
</protein>
<keyword evidence="2 5" id="KW-0547">Nucleotide-binding</keyword>
<feature type="region of interest" description="Disordered" evidence="7">
    <location>
        <begin position="1"/>
        <end position="44"/>
    </location>
</feature>
<dbReference type="FunFam" id="3.40.50.300:FF:000692">
    <property type="entry name" value="Guanine nucleotide-binding protein subunit alpha"/>
    <property type="match status" value="1"/>
</dbReference>
<sequence>MHTNRVPQSTPDPLAVFTDPPPNETDEQRVVREAKEAEEKRVSDEIDEGIRKDKVAMKKEKELVVKVLLLGQSESGKSTTLKNFRLRYARQAWKEERTSWRAVIQLNLIHSVNTILEALQAELESDSSSSVDLDNFDPDGYISAMSTSTSARSPSSTPPPKVTEKHRLLKLRLAPLRRVESDLRRRLGASTSDDIDNVNGSSQPTYATPFDASTTSYPPPPAHGSSRRRRIGAGGGEVVVRSWKHLLQAEERVSQTPSSSRGRREKESEQGGRLSDPDAASEAIANSKADIKALWEDPVVQTVLTQRKVKLADSAGFFLSQLGRIASRRYEPSDDDVIRARLRTLGVQEHKLKIEGGIAGATNEAGRDWYIYDVGGSRTMRPAWLPYFDDVNAIIFLAPISCFDEQLVEDRNVNRLEDSFGLWKAICSSPQLSQTTLILFMNKCDLLEKKIKSGVSVKKSLPSFGDRPNDAASVTKYLKTKFKEISQQCSPPSRTLYIFPTSVTDTQATGITLQTVRDGILREHLRHSNFV</sequence>
<keyword evidence="9" id="KW-1185">Reference proteome</keyword>